<keyword evidence="9" id="KW-0067">ATP-binding</keyword>
<organism evidence="19 20">
    <name type="scientific">Flavisolibacter ginsengisoli DSM 18119</name>
    <dbReference type="NCBI Taxonomy" id="1121884"/>
    <lineage>
        <taxon>Bacteria</taxon>
        <taxon>Pseudomonadati</taxon>
        <taxon>Bacteroidota</taxon>
        <taxon>Chitinophagia</taxon>
        <taxon>Chitinophagales</taxon>
        <taxon>Chitinophagaceae</taxon>
        <taxon>Flavisolibacter</taxon>
    </lineage>
</organism>
<dbReference type="Pfam" id="PF13185">
    <property type="entry name" value="GAF_2"/>
    <property type="match status" value="7"/>
</dbReference>
<dbReference type="FunFam" id="3.30.565.10:FF:000023">
    <property type="entry name" value="PAS domain-containing sensor histidine kinase"/>
    <property type="match status" value="1"/>
</dbReference>
<dbReference type="InterPro" id="IPR029016">
    <property type="entry name" value="GAF-like_dom_sf"/>
</dbReference>
<gene>
    <name evidence="19" type="ORF">SAMN02745131_00790</name>
</gene>
<keyword evidence="4" id="KW-1003">Cell membrane</keyword>
<keyword evidence="11" id="KW-0805">Transcription regulation</keyword>
<dbReference type="PROSITE" id="PS50110">
    <property type="entry name" value="RESPONSE_REGULATORY"/>
    <property type="match status" value="1"/>
</dbReference>
<dbReference type="STRING" id="1121884.SAMN02745131_00790"/>
<reference evidence="19 20" key="1">
    <citation type="submission" date="2016-11" db="EMBL/GenBank/DDBJ databases">
        <authorList>
            <person name="Jaros S."/>
            <person name="Januszkiewicz K."/>
            <person name="Wedrychowicz H."/>
        </authorList>
    </citation>
    <scope>NUCLEOTIDE SEQUENCE [LARGE SCALE GENOMIC DNA]</scope>
    <source>
        <strain evidence="19 20">DSM 18119</strain>
    </source>
</reference>
<dbReference type="SUPFAM" id="SSF55874">
    <property type="entry name" value="ATPase domain of HSP90 chaperone/DNA topoisomerase II/histidine kinase"/>
    <property type="match status" value="1"/>
</dbReference>
<dbReference type="InterPro" id="IPR003594">
    <property type="entry name" value="HATPase_dom"/>
</dbReference>
<dbReference type="InterPro" id="IPR036890">
    <property type="entry name" value="HATPase_C_sf"/>
</dbReference>
<dbReference type="InterPro" id="IPR015943">
    <property type="entry name" value="WD40/YVTN_repeat-like_dom_sf"/>
</dbReference>
<dbReference type="InterPro" id="IPR036097">
    <property type="entry name" value="HisK_dim/P_sf"/>
</dbReference>
<keyword evidence="12" id="KW-0238">DNA-binding</keyword>
<protein>
    <recommendedName>
        <fullName evidence="3">histidine kinase</fullName>
        <ecNumber evidence="3">2.7.13.3</ecNumber>
    </recommendedName>
</protein>
<evidence type="ECO:0000259" key="18">
    <source>
        <dbReference type="PROSITE" id="PS50110"/>
    </source>
</evidence>
<evidence type="ECO:0000256" key="13">
    <source>
        <dbReference type="ARBA" id="ARBA00023136"/>
    </source>
</evidence>
<keyword evidence="10" id="KW-0902">Two-component regulatory system</keyword>
<dbReference type="SUPFAM" id="SSF55781">
    <property type="entry name" value="GAF domain-like"/>
    <property type="match status" value="7"/>
</dbReference>
<dbReference type="Pfam" id="PF00512">
    <property type="entry name" value="HisKA"/>
    <property type="match status" value="1"/>
</dbReference>
<dbReference type="InterPro" id="IPR011006">
    <property type="entry name" value="CheY-like_superfamily"/>
</dbReference>
<evidence type="ECO:0000256" key="16">
    <source>
        <dbReference type="SAM" id="Coils"/>
    </source>
</evidence>
<dbReference type="PANTHER" id="PTHR43547:SF2">
    <property type="entry name" value="HYBRID SIGNAL TRANSDUCTION HISTIDINE KINASE C"/>
    <property type="match status" value="1"/>
</dbReference>
<dbReference type="Proteomes" id="UP000184048">
    <property type="component" value="Unassembled WGS sequence"/>
</dbReference>
<name>A0A1M4UW58_9BACT</name>
<dbReference type="GO" id="GO:0000155">
    <property type="term" value="F:phosphorelay sensor kinase activity"/>
    <property type="evidence" value="ECO:0007669"/>
    <property type="project" value="InterPro"/>
</dbReference>
<dbReference type="PANTHER" id="PTHR43547">
    <property type="entry name" value="TWO-COMPONENT HISTIDINE KINASE"/>
    <property type="match status" value="1"/>
</dbReference>
<dbReference type="InterPro" id="IPR013783">
    <property type="entry name" value="Ig-like_fold"/>
</dbReference>
<dbReference type="EMBL" id="FQUU01000002">
    <property type="protein sequence ID" value="SHE60877.1"/>
    <property type="molecule type" value="Genomic_DNA"/>
</dbReference>
<dbReference type="Gene3D" id="3.40.50.2300">
    <property type="match status" value="2"/>
</dbReference>
<dbReference type="Gene3D" id="1.10.287.130">
    <property type="match status" value="1"/>
</dbReference>
<dbReference type="Pfam" id="PF02518">
    <property type="entry name" value="HATPase_c"/>
    <property type="match status" value="1"/>
</dbReference>
<evidence type="ECO:0000313" key="19">
    <source>
        <dbReference type="EMBL" id="SHE60877.1"/>
    </source>
</evidence>
<dbReference type="CDD" id="cd16922">
    <property type="entry name" value="HATPase_EvgS-ArcB-TorS-like"/>
    <property type="match status" value="1"/>
</dbReference>
<evidence type="ECO:0000256" key="9">
    <source>
        <dbReference type="ARBA" id="ARBA00022840"/>
    </source>
</evidence>
<feature type="domain" description="Histidine kinase" evidence="17">
    <location>
        <begin position="2051"/>
        <end position="2284"/>
    </location>
</feature>
<proteinExistence type="predicted"/>
<evidence type="ECO:0000256" key="5">
    <source>
        <dbReference type="ARBA" id="ARBA00022553"/>
    </source>
</evidence>
<keyword evidence="6" id="KW-0808">Transferase</keyword>
<dbReference type="SMART" id="SM00388">
    <property type="entry name" value="HisKA"/>
    <property type="match status" value="1"/>
</dbReference>
<accession>A0A1M4UW58</accession>
<dbReference type="PRINTS" id="PR00344">
    <property type="entry name" value="BCTRLSENSOR"/>
</dbReference>
<dbReference type="InterPro" id="IPR003018">
    <property type="entry name" value="GAF"/>
</dbReference>
<evidence type="ECO:0000256" key="2">
    <source>
        <dbReference type="ARBA" id="ARBA00004236"/>
    </source>
</evidence>
<dbReference type="RefSeq" id="WP_072833921.1">
    <property type="nucleotide sequence ID" value="NZ_FQUU01000002.1"/>
</dbReference>
<dbReference type="CDD" id="cd00082">
    <property type="entry name" value="HisKA"/>
    <property type="match status" value="1"/>
</dbReference>
<sequence length="2514" mass="282551">MTLLNSCFKKLEYVLYSGLLFFLPFSAISQSNAEKGLPFITNYLPKTYKALPQTWCVMEDNRGVMYFGIQNGILEYDGVKWRKVQFKNIPVVTRALAKDKNGRIYYGAIGDFGFLEQDSVGQTVGRSLIKYVPAAYRNFYDVWTIHAADEGVYFQSRELIVRLNSKNEVKVWKPKARFMYSFYIDDNYYVHEQGLGLFKMVNDSLQLIPGSEFLGQERMQVMLPYVTPGEEKKTSEKKYLIGLFYSGLYLFDGKKFQPFASEASELLKSGTLYKGAKTKDGFYALSTTGKGLVVIDGNGKIIQQINRDVGLQDESVYAVYADTKGTLWLALDNGISRVETSSPLTQFTNQSGINTATLVIDRFKGTLFLGTTNGLLRFNEKTSKFEPVHGIPPNQTFTLLADNNNLLIPNDGLFMLQDGKVKSIQPSIGGNMQLAGMLQSNKYPNLLYGGATSGVKIFTKTSSDWKYIGPLPNLDDQVWTFSENNDGSVWAGTQSGVVYKITPAFDQSGQPVLSKFGYQRYGEEQGLKNAQGNVYKIKGDTWFPAEGGIYRFDSRRNTFFTDTSFGKFKSGGKEEFFITEDKGGRVWLRFGKETIIATPQPNGKYRLDKTALLPIADRSFSSIYPEDNGITWICTTDGLVRFDEKLEKNYNQDFKTILRHVTAGNEVLNPLTGDSTSSSISFKNSTLRFEYAAPFFEQEDKTQYQTWLEGFESGWSGWDNNYYKEYTNLPDGHYKFHVKALNVYQKPSEETIYTFAILPPWWRTWWAYLFYGLAALAVVYYLVRWRTRQLEAKHRVLEHTVALRTAELSHRVEELAVINRVQEGLVSEMEMEGIYNMVGEKIREIFNAQVIDIVTYDKKTNLLEDHYSFEKGDRTKVGKWEPKGFRKHVIDTGQVFVINKDLDALSKKFDSQVIYGEQPKSAVFVPMISGGEVKGMISLQDLDKENAFSDSSVNLLTTLANSMSIALESARRFDETNRLLKETEQRTAELAVINSVQEGLAKELDMQAIYDLVGDRIRDVFNAQAVIIATLDQQTGMEEFKYLIEKGERFYLKPRPYDKLRQHLILTREKILINKDYEAAASEFGLKVLPGTEYPRSLLFVPLMTGDKVKSYVSLQNIDKENAFTDSDVRLLETLANSMSVALENARLFDETNRLLKETEQRNAELAVINSVQESLVAQMDIKSIYELVGEKIREIFNAQVIDIVTYDPSKNLIEDQYAYEKGDRTILGPRAPKGFRKHVLETGELLLHNENVAKAVQEFENEILIGEMPKSQVYVPMIAGGKVKGVISLQNLDQEHAFSESNISLITTLANSMSVALESARLFDETTRLLKETEQRNAELAVINSVQESLVAEMDMNGIYELVGEKMRKIFNPQVIDIVTYDSRANLIEDKYSFEKGDRTLVGPRKPKGFRKHVIETGHILLHNNNVERAMREFGNEILIGETPKSQIYVPMIAGGKVTGIISLQNIDHENAFSESDVSLLTTLANSMSVALESARLFDETNRLLKETGQRNAELAVITSVQESLVAQMDIQGIYDLVGEKMREIFNAQVIDIVTYDRKTNIIEDRYAYEKGDRTLLGPREPHGFRKHVIDSTQLLVINKDMDKLRSQYDNTVIVGQAAKSLVLVPMMAGGEVTGIISLQNLDQENAFSDSDINLLTTLVNSMSVALKSARLFDETTRLLKETEQRTGELAVINSVQEDLVREMDVQAIYDLVGNRISELFDTHTVIIRTLDAGKGMEQWRFALERGERFYNELRPMIWANKQLIATREPLLINSNYLETAKKYGGTGVSKGQPPKSALFVPMIVGDVVKGSVSLQNIDKENAFTESDLRLLTTLTNSMSVALENARLFDETTHLLAEAKQRATELSTVNSISKALASQLNPDELIELVGNQMKDLFRANIVYLALLNQKTRIIHFPYQFGDNMSPIKLGEGLTSKIILTGEPLLINKDVEELRSHLGVQRVGIPAASYLGVPIPVGEDIIGVLSVQSTEHENSFNENDLRLLSTIAASVGVALRNAKLFEEVKQAKLEAEAASKVAEKANEAKSAFLSTVSHELRTPLTSVLGFTKIIRKRLEDKIFPALDRSDGKNEKTINQISENLNVVISEGERLTHLINDVLDLAKIEAGKMEWNFEKVSLPEVAERAIMATSSLFEQKSLQLVKNIDTNIPEISGDRDKLIQVIINLISNAVKFTDSGFVTCDVYRKKDELIVSITDTGIGIAMDDYSAVFEQFKQVGGDTLTDKPKGTGLGLPICKEIVEHHGGRIWLESEVGKGSTFSFALPVIQTESVQPIHLNELVKQLKVQMAQSTIQMDGQNSTILIVDDEEAIRSLLHQELSEAGYLIEEASNGKDALEKIRVNKPDLIILDVMMPEMNGFDLAAILKNDPQTMDIPIIVLSIVQDKARGYRIGVDRYLTKPIDTAQLFTEVGNLLEQGKSRKKVMVVDEDSAAVRSLTDVLQAKGYHVVESDGTALVQTAIDTQPDIIILNSVQSGKNEMVQALRFEKGLENVLFLMYQ</sequence>
<dbReference type="Gene3D" id="2.130.10.10">
    <property type="entry name" value="YVTN repeat-like/Quinoprotein amine dehydrogenase"/>
    <property type="match status" value="2"/>
</dbReference>
<dbReference type="SMART" id="SM00065">
    <property type="entry name" value="GAF"/>
    <property type="match status" value="7"/>
</dbReference>
<dbReference type="OrthoDB" id="9806995at2"/>
<dbReference type="InterPro" id="IPR004358">
    <property type="entry name" value="Sig_transdc_His_kin-like_C"/>
</dbReference>
<evidence type="ECO:0000256" key="15">
    <source>
        <dbReference type="PROSITE-ProRule" id="PRU00169"/>
    </source>
</evidence>
<dbReference type="GO" id="GO:0005886">
    <property type="term" value="C:plasma membrane"/>
    <property type="evidence" value="ECO:0007669"/>
    <property type="project" value="UniProtKB-SubCell"/>
</dbReference>
<dbReference type="Pfam" id="PF07495">
    <property type="entry name" value="Y_Y_Y"/>
    <property type="match status" value="1"/>
</dbReference>
<keyword evidence="13" id="KW-0472">Membrane</keyword>
<keyword evidence="16" id="KW-0175">Coiled coil</keyword>
<dbReference type="Gene3D" id="3.30.565.10">
    <property type="entry name" value="Histidine kinase-like ATPase, C-terminal domain"/>
    <property type="match status" value="1"/>
</dbReference>
<evidence type="ECO:0000313" key="20">
    <source>
        <dbReference type="Proteomes" id="UP000184048"/>
    </source>
</evidence>
<evidence type="ECO:0000256" key="12">
    <source>
        <dbReference type="ARBA" id="ARBA00023125"/>
    </source>
</evidence>
<evidence type="ECO:0000256" key="10">
    <source>
        <dbReference type="ARBA" id="ARBA00023012"/>
    </source>
</evidence>
<evidence type="ECO:0000259" key="17">
    <source>
        <dbReference type="PROSITE" id="PS50109"/>
    </source>
</evidence>
<keyword evidence="8" id="KW-0418">Kinase</keyword>
<evidence type="ECO:0000256" key="7">
    <source>
        <dbReference type="ARBA" id="ARBA00022741"/>
    </source>
</evidence>
<dbReference type="EC" id="2.7.13.3" evidence="3"/>
<dbReference type="GO" id="GO:0003677">
    <property type="term" value="F:DNA binding"/>
    <property type="evidence" value="ECO:0007669"/>
    <property type="project" value="UniProtKB-KW"/>
</dbReference>
<dbReference type="FunFam" id="3.40.50.2300:FF:000001">
    <property type="entry name" value="DNA-binding response regulator PhoB"/>
    <property type="match status" value="1"/>
</dbReference>
<dbReference type="Pfam" id="PF00072">
    <property type="entry name" value="Response_reg"/>
    <property type="match status" value="1"/>
</dbReference>
<evidence type="ECO:0000256" key="4">
    <source>
        <dbReference type="ARBA" id="ARBA00022475"/>
    </source>
</evidence>
<comment type="subcellular location">
    <subcellularLocation>
        <location evidence="2">Cell membrane</location>
    </subcellularLocation>
</comment>
<dbReference type="InterPro" id="IPR003661">
    <property type="entry name" value="HisK_dim/P_dom"/>
</dbReference>
<dbReference type="InterPro" id="IPR001789">
    <property type="entry name" value="Sig_transdc_resp-reg_receiver"/>
</dbReference>
<feature type="domain" description="Response regulatory" evidence="18">
    <location>
        <begin position="2317"/>
        <end position="2430"/>
    </location>
</feature>
<feature type="coiled-coil region" evidence="16">
    <location>
        <begin position="2017"/>
        <end position="2044"/>
    </location>
</feature>
<dbReference type="Gene3D" id="3.30.450.40">
    <property type="match status" value="7"/>
</dbReference>
<evidence type="ECO:0000256" key="6">
    <source>
        <dbReference type="ARBA" id="ARBA00022679"/>
    </source>
</evidence>
<evidence type="ECO:0000256" key="1">
    <source>
        <dbReference type="ARBA" id="ARBA00000085"/>
    </source>
</evidence>
<keyword evidence="14" id="KW-0804">Transcription</keyword>
<dbReference type="InterPro" id="IPR011123">
    <property type="entry name" value="Y_Y_Y"/>
</dbReference>
<evidence type="ECO:0000256" key="8">
    <source>
        <dbReference type="ARBA" id="ARBA00022777"/>
    </source>
</evidence>
<dbReference type="SUPFAM" id="SSF101898">
    <property type="entry name" value="NHL repeat"/>
    <property type="match status" value="1"/>
</dbReference>
<dbReference type="SMART" id="SM00448">
    <property type="entry name" value="REC"/>
    <property type="match status" value="1"/>
</dbReference>
<dbReference type="GO" id="GO:0005524">
    <property type="term" value="F:ATP binding"/>
    <property type="evidence" value="ECO:0007669"/>
    <property type="project" value="UniProtKB-KW"/>
</dbReference>
<dbReference type="InterPro" id="IPR005467">
    <property type="entry name" value="His_kinase_dom"/>
</dbReference>
<keyword evidence="5 15" id="KW-0597">Phosphoprotein</keyword>
<dbReference type="SUPFAM" id="SSF47384">
    <property type="entry name" value="Homodimeric domain of signal transducing histidine kinase"/>
    <property type="match status" value="1"/>
</dbReference>
<comment type="catalytic activity">
    <reaction evidence="1">
        <text>ATP + protein L-histidine = ADP + protein N-phospho-L-histidine.</text>
        <dbReference type="EC" id="2.7.13.3"/>
    </reaction>
</comment>
<dbReference type="Gene3D" id="2.60.40.10">
    <property type="entry name" value="Immunoglobulins"/>
    <property type="match status" value="1"/>
</dbReference>
<dbReference type="SMART" id="SM00387">
    <property type="entry name" value="HATPase_c"/>
    <property type="match status" value="1"/>
</dbReference>
<keyword evidence="7" id="KW-0547">Nucleotide-binding</keyword>
<evidence type="ECO:0000256" key="3">
    <source>
        <dbReference type="ARBA" id="ARBA00012438"/>
    </source>
</evidence>
<dbReference type="PROSITE" id="PS50109">
    <property type="entry name" value="HIS_KIN"/>
    <property type="match status" value="1"/>
</dbReference>
<evidence type="ECO:0000256" key="14">
    <source>
        <dbReference type="ARBA" id="ARBA00023163"/>
    </source>
</evidence>
<keyword evidence="20" id="KW-1185">Reference proteome</keyword>
<dbReference type="SUPFAM" id="SSF52172">
    <property type="entry name" value="CheY-like"/>
    <property type="match status" value="2"/>
</dbReference>
<feature type="modified residue" description="4-aspartylphosphate" evidence="15">
    <location>
        <position position="2366"/>
    </location>
</feature>
<evidence type="ECO:0000256" key="11">
    <source>
        <dbReference type="ARBA" id="ARBA00023015"/>
    </source>
</evidence>